<accession>A0A8J3DW06</accession>
<sequence length="92" mass="9878">MTHYIALIHKEAETGYGVSFPDVPGVITVADTLDEALSEAAGVLGFAFEDWDGERPTPRSLDELRTDPEFIEQSRDAVVAAVTPTSELAEAA</sequence>
<protein>
    <recommendedName>
        <fullName evidence="1">HicB-like antitoxin of toxin-antitoxin system domain-containing protein</fullName>
    </recommendedName>
</protein>
<reference evidence="2" key="2">
    <citation type="submission" date="2020-09" db="EMBL/GenBank/DDBJ databases">
        <authorList>
            <person name="Sun Q."/>
            <person name="Kim S."/>
        </authorList>
    </citation>
    <scope>NUCLEOTIDE SEQUENCE</scope>
    <source>
        <strain evidence="2">KCTC 42249</strain>
    </source>
</reference>
<dbReference type="InterPro" id="IPR031807">
    <property type="entry name" value="HicB-like"/>
</dbReference>
<comment type="caution">
    <text evidence="2">The sequence shown here is derived from an EMBL/GenBank/DDBJ whole genome shotgun (WGS) entry which is preliminary data.</text>
</comment>
<dbReference type="Gene3D" id="3.30.160.250">
    <property type="match status" value="1"/>
</dbReference>
<organism evidence="2 3">
    <name type="scientific">Tianweitania populi</name>
    <dbReference type="NCBI Taxonomy" id="1607949"/>
    <lineage>
        <taxon>Bacteria</taxon>
        <taxon>Pseudomonadati</taxon>
        <taxon>Pseudomonadota</taxon>
        <taxon>Alphaproteobacteria</taxon>
        <taxon>Hyphomicrobiales</taxon>
        <taxon>Phyllobacteriaceae</taxon>
        <taxon>Tianweitania</taxon>
    </lineage>
</organism>
<name>A0A8J3DW06_9HYPH</name>
<dbReference type="Proteomes" id="UP000630142">
    <property type="component" value="Unassembled WGS sequence"/>
</dbReference>
<gene>
    <name evidence="2" type="ORF">GCM10016234_14430</name>
</gene>
<dbReference type="AlphaFoldDB" id="A0A8J3DW06"/>
<feature type="domain" description="HicB-like antitoxin of toxin-antitoxin system" evidence="1">
    <location>
        <begin position="4"/>
        <end position="73"/>
    </location>
</feature>
<evidence type="ECO:0000259" key="1">
    <source>
        <dbReference type="Pfam" id="PF15919"/>
    </source>
</evidence>
<dbReference type="SUPFAM" id="SSF143100">
    <property type="entry name" value="TTHA1013/TTHA0281-like"/>
    <property type="match status" value="1"/>
</dbReference>
<keyword evidence="3" id="KW-1185">Reference proteome</keyword>
<dbReference type="Pfam" id="PF15919">
    <property type="entry name" value="HicB_lk_antitox"/>
    <property type="match status" value="1"/>
</dbReference>
<proteinExistence type="predicted"/>
<dbReference type="RefSeq" id="WP_189502767.1">
    <property type="nucleotide sequence ID" value="NZ_BMZQ01000001.1"/>
</dbReference>
<dbReference type="InterPro" id="IPR035069">
    <property type="entry name" value="TTHA1013/TTHA0281-like"/>
</dbReference>
<reference evidence="2" key="1">
    <citation type="journal article" date="2014" name="Int. J. Syst. Evol. Microbiol.">
        <title>Complete genome sequence of Corynebacterium casei LMG S-19264T (=DSM 44701T), isolated from a smear-ripened cheese.</title>
        <authorList>
            <consortium name="US DOE Joint Genome Institute (JGI-PGF)"/>
            <person name="Walter F."/>
            <person name="Albersmeier A."/>
            <person name="Kalinowski J."/>
            <person name="Ruckert C."/>
        </authorList>
    </citation>
    <scope>NUCLEOTIDE SEQUENCE</scope>
    <source>
        <strain evidence="2">KCTC 42249</strain>
    </source>
</reference>
<evidence type="ECO:0000313" key="2">
    <source>
        <dbReference type="EMBL" id="GHD11370.1"/>
    </source>
</evidence>
<evidence type="ECO:0000313" key="3">
    <source>
        <dbReference type="Proteomes" id="UP000630142"/>
    </source>
</evidence>
<dbReference type="EMBL" id="BMZQ01000001">
    <property type="protein sequence ID" value="GHD11370.1"/>
    <property type="molecule type" value="Genomic_DNA"/>
</dbReference>